<evidence type="ECO:0000256" key="2">
    <source>
        <dbReference type="ARBA" id="ARBA00022723"/>
    </source>
</evidence>
<dbReference type="PANTHER" id="PTHR22748:SF6">
    <property type="entry name" value="DNA-(APURINIC OR APYRIMIDINIC SITE) ENDONUCLEASE"/>
    <property type="match status" value="1"/>
</dbReference>
<name>A0A665U703_ECHNA</name>
<dbReference type="GO" id="GO:0008081">
    <property type="term" value="F:phosphoric diester hydrolase activity"/>
    <property type="evidence" value="ECO:0007669"/>
    <property type="project" value="TreeGrafter"/>
</dbReference>
<protein>
    <recommendedName>
        <fullName evidence="7">Endonuclease/exonuclease/phosphatase domain-containing protein</fullName>
    </recommendedName>
</protein>
<evidence type="ECO:0000256" key="3">
    <source>
        <dbReference type="ARBA" id="ARBA00022801"/>
    </source>
</evidence>
<keyword evidence="6" id="KW-1185">Reference proteome</keyword>
<dbReference type="PANTHER" id="PTHR22748">
    <property type="entry name" value="AP ENDONUCLEASE"/>
    <property type="match status" value="1"/>
</dbReference>
<dbReference type="GO" id="GO:0003906">
    <property type="term" value="F:DNA-(apurinic or apyrimidinic site) endonuclease activity"/>
    <property type="evidence" value="ECO:0007669"/>
    <property type="project" value="TreeGrafter"/>
</dbReference>
<evidence type="ECO:0000313" key="6">
    <source>
        <dbReference type="Proteomes" id="UP000472264"/>
    </source>
</evidence>
<reference evidence="5" key="2">
    <citation type="submission" date="2025-08" db="UniProtKB">
        <authorList>
            <consortium name="Ensembl"/>
        </authorList>
    </citation>
    <scope>IDENTIFICATION</scope>
</reference>
<dbReference type="Ensembl" id="ENSENLT00000015717.1">
    <property type="protein sequence ID" value="ENSENLP00000015125.1"/>
    <property type="gene ID" value="ENSENLG00000007049.1"/>
</dbReference>
<dbReference type="InParanoid" id="A0A665U703"/>
<reference evidence="5" key="3">
    <citation type="submission" date="2025-09" db="UniProtKB">
        <authorList>
            <consortium name="Ensembl"/>
        </authorList>
    </citation>
    <scope>IDENTIFICATION</scope>
</reference>
<organism evidence="5 6">
    <name type="scientific">Echeneis naucrates</name>
    <name type="common">Live sharksucker</name>
    <dbReference type="NCBI Taxonomy" id="173247"/>
    <lineage>
        <taxon>Eukaryota</taxon>
        <taxon>Metazoa</taxon>
        <taxon>Chordata</taxon>
        <taxon>Craniata</taxon>
        <taxon>Vertebrata</taxon>
        <taxon>Euteleostomi</taxon>
        <taxon>Actinopterygii</taxon>
        <taxon>Neopterygii</taxon>
        <taxon>Teleostei</taxon>
        <taxon>Neoteleostei</taxon>
        <taxon>Acanthomorphata</taxon>
        <taxon>Carangaria</taxon>
        <taxon>Carangiformes</taxon>
        <taxon>Echeneidae</taxon>
        <taxon>Echeneis</taxon>
    </lineage>
</organism>
<keyword evidence="2" id="KW-0479">Metal-binding</keyword>
<keyword evidence="4" id="KW-0460">Magnesium</keyword>
<keyword evidence="3" id="KW-0378">Hydrolase</keyword>
<dbReference type="InterPro" id="IPR036691">
    <property type="entry name" value="Endo/exonu/phosph_ase_sf"/>
</dbReference>
<accession>A0A665U703</accession>
<evidence type="ECO:0008006" key="7">
    <source>
        <dbReference type="Google" id="ProtNLM"/>
    </source>
</evidence>
<dbReference type="AlphaFoldDB" id="A0A665U703"/>
<reference evidence="5" key="1">
    <citation type="submission" date="2021-04" db="EMBL/GenBank/DDBJ databases">
        <authorList>
            <consortium name="Wellcome Sanger Institute Data Sharing"/>
        </authorList>
    </citation>
    <scope>NUCLEOTIDE SEQUENCE [LARGE SCALE GENOMIC DNA]</scope>
</reference>
<dbReference type="InterPro" id="IPR004808">
    <property type="entry name" value="AP_endonuc_1"/>
</dbReference>
<evidence type="ECO:0000256" key="1">
    <source>
        <dbReference type="ARBA" id="ARBA00001946"/>
    </source>
</evidence>
<dbReference type="Gene3D" id="3.60.10.10">
    <property type="entry name" value="Endonuclease/exonuclease/phosphatase"/>
    <property type="match status" value="1"/>
</dbReference>
<sequence length="155" mass="17184">YQSKPLISTWNMKGSNNVVKRKSVLNSLKKDTIQIGFLQETHLSDDEHNGGQFFFSSHSATKRGVITLIHKNPPFTVTSCCKDTEGRYILVKGIMHSENILLANMYCPNMIIGDQATLLESTISQLEIDKAISTLQSGKCPGEDGFPSSQYNINS</sequence>
<dbReference type="SUPFAM" id="SSF56219">
    <property type="entry name" value="DNase I-like"/>
    <property type="match status" value="1"/>
</dbReference>
<evidence type="ECO:0000256" key="4">
    <source>
        <dbReference type="ARBA" id="ARBA00022842"/>
    </source>
</evidence>
<dbReference type="GO" id="GO:0046872">
    <property type="term" value="F:metal ion binding"/>
    <property type="evidence" value="ECO:0007669"/>
    <property type="project" value="UniProtKB-KW"/>
</dbReference>
<dbReference type="Proteomes" id="UP000472264">
    <property type="component" value="Chromosome 14"/>
</dbReference>
<dbReference type="GO" id="GO:0008311">
    <property type="term" value="F:double-stranded DNA 3'-5' DNA exonuclease activity"/>
    <property type="evidence" value="ECO:0007669"/>
    <property type="project" value="TreeGrafter"/>
</dbReference>
<evidence type="ECO:0000313" key="5">
    <source>
        <dbReference type="Ensembl" id="ENSENLP00000015125.1"/>
    </source>
</evidence>
<dbReference type="GO" id="GO:0005634">
    <property type="term" value="C:nucleus"/>
    <property type="evidence" value="ECO:0007669"/>
    <property type="project" value="TreeGrafter"/>
</dbReference>
<dbReference type="GO" id="GO:0006284">
    <property type="term" value="P:base-excision repair"/>
    <property type="evidence" value="ECO:0007669"/>
    <property type="project" value="TreeGrafter"/>
</dbReference>
<comment type="cofactor">
    <cofactor evidence="1">
        <name>Mg(2+)</name>
        <dbReference type="ChEBI" id="CHEBI:18420"/>
    </cofactor>
</comment>
<proteinExistence type="predicted"/>